<feature type="compositionally biased region" description="Polar residues" evidence="3">
    <location>
        <begin position="183"/>
        <end position="195"/>
    </location>
</feature>
<feature type="region of interest" description="Disordered" evidence="3">
    <location>
        <begin position="2010"/>
        <end position="2048"/>
    </location>
</feature>
<dbReference type="SMART" id="SM00228">
    <property type="entry name" value="PDZ"/>
    <property type="match status" value="1"/>
</dbReference>
<feature type="region of interest" description="Disordered" evidence="3">
    <location>
        <begin position="2436"/>
        <end position="2535"/>
    </location>
</feature>
<reference evidence="5 6" key="1">
    <citation type="journal article" date="2022" name="Gigascience">
        <title>A chromosome-level genome assembly and annotation of the desert horned lizard, Phrynosoma platyrhinos, provides insight into chromosomal rearrangements among reptiles.</title>
        <authorList>
            <person name="Koochekian N."/>
            <person name="Ascanio A."/>
            <person name="Farleigh K."/>
            <person name="Card D.C."/>
            <person name="Schield D.R."/>
            <person name="Castoe T.A."/>
            <person name="Jezkova T."/>
        </authorList>
    </citation>
    <scope>NUCLEOTIDE SEQUENCE [LARGE SCALE GENOMIC DNA]</scope>
    <source>
        <strain evidence="5">NK-2021</strain>
    </source>
</reference>
<feature type="region of interest" description="Disordered" evidence="3">
    <location>
        <begin position="2377"/>
        <end position="2396"/>
    </location>
</feature>
<feature type="region of interest" description="Disordered" evidence="3">
    <location>
        <begin position="3172"/>
        <end position="3197"/>
    </location>
</feature>
<dbReference type="PANTHER" id="PTHR23348">
    <property type="entry name" value="PERIAXIN/AHNAK"/>
    <property type="match status" value="1"/>
</dbReference>
<feature type="compositionally biased region" description="Basic and acidic residues" evidence="3">
    <location>
        <begin position="2688"/>
        <end position="2703"/>
    </location>
</feature>
<evidence type="ECO:0000259" key="4">
    <source>
        <dbReference type="PROSITE" id="PS50106"/>
    </source>
</evidence>
<feature type="region of interest" description="Disordered" evidence="3">
    <location>
        <begin position="774"/>
        <end position="807"/>
    </location>
</feature>
<feature type="compositionally biased region" description="Basic and acidic residues" evidence="3">
    <location>
        <begin position="2175"/>
        <end position="2185"/>
    </location>
</feature>
<feature type="compositionally biased region" description="Basic and acidic residues" evidence="3">
    <location>
        <begin position="106"/>
        <end position="130"/>
    </location>
</feature>
<feature type="compositionally biased region" description="Polar residues" evidence="3">
    <location>
        <begin position="1907"/>
        <end position="1924"/>
    </location>
</feature>
<evidence type="ECO:0000256" key="2">
    <source>
        <dbReference type="ARBA" id="ARBA00023242"/>
    </source>
</evidence>
<accession>A0ABQ7SSF6</accession>
<dbReference type="PROSITE" id="PS50106">
    <property type="entry name" value="PDZ"/>
    <property type="match status" value="1"/>
</dbReference>
<keyword evidence="6" id="KW-1185">Reference proteome</keyword>
<feature type="region of interest" description="Disordered" evidence="3">
    <location>
        <begin position="2916"/>
        <end position="2935"/>
    </location>
</feature>
<feature type="region of interest" description="Disordered" evidence="3">
    <location>
        <begin position="2164"/>
        <end position="2185"/>
    </location>
</feature>
<feature type="region of interest" description="Disordered" evidence="3">
    <location>
        <begin position="2615"/>
        <end position="2741"/>
    </location>
</feature>
<comment type="caution">
    <text evidence="5">The sequence shown here is derived from an EMBL/GenBank/DDBJ whole genome shotgun (WGS) entry which is preliminary data.</text>
</comment>
<keyword evidence="2" id="KW-0539">Nucleus</keyword>
<feature type="compositionally biased region" description="Polar residues" evidence="3">
    <location>
        <begin position="2382"/>
        <end position="2392"/>
    </location>
</feature>
<feature type="compositionally biased region" description="Basic and acidic residues" evidence="3">
    <location>
        <begin position="2436"/>
        <end position="2456"/>
    </location>
</feature>
<name>A0ABQ7SSF6_PHRPL</name>
<evidence type="ECO:0000313" key="6">
    <source>
        <dbReference type="Proteomes" id="UP000826234"/>
    </source>
</evidence>
<proteinExistence type="predicted"/>
<feature type="region of interest" description="Disordered" evidence="3">
    <location>
        <begin position="2104"/>
        <end position="2152"/>
    </location>
</feature>
<dbReference type="InterPro" id="IPR001478">
    <property type="entry name" value="PDZ"/>
</dbReference>
<dbReference type="InterPro" id="IPR036034">
    <property type="entry name" value="PDZ_sf"/>
</dbReference>
<feature type="compositionally biased region" description="Polar residues" evidence="3">
    <location>
        <begin position="3475"/>
        <end position="3486"/>
    </location>
</feature>
<feature type="compositionally biased region" description="Basic and acidic residues" evidence="3">
    <location>
        <begin position="3515"/>
        <end position="3532"/>
    </location>
</feature>
<feature type="compositionally biased region" description="Basic and acidic residues" evidence="3">
    <location>
        <begin position="3455"/>
        <end position="3472"/>
    </location>
</feature>
<feature type="domain" description="PDZ" evidence="4">
    <location>
        <begin position="9"/>
        <end position="76"/>
    </location>
</feature>
<feature type="compositionally biased region" description="Basic and acidic residues" evidence="3">
    <location>
        <begin position="2464"/>
        <end position="2476"/>
    </location>
</feature>
<feature type="compositionally biased region" description="Basic residues" evidence="3">
    <location>
        <begin position="345"/>
        <end position="354"/>
    </location>
</feature>
<feature type="compositionally biased region" description="Basic and acidic residues" evidence="3">
    <location>
        <begin position="2202"/>
        <end position="2215"/>
    </location>
</feature>
<feature type="region of interest" description="Disordered" evidence="3">
    <location>
        <begin position="103"/>
        <end position="207"/>
    </location>
</feature>
<dbReference type="SUPFAM" id="SSF50156">
    <property type="entry name" value="PDZ domain-like"/>
    <property type="match status" value="1"/>
</dbReference>
<evidence type="ECO:0000313" key="5">
    <source>
        <dbReference type="EMBL" id="KAH0620322.1"/>
    </source>
</evidence>
<feature type="region of interest" description="Disordered" evidence="3">
    <location>
        <begin position="3409"/>
        <end position="3563"/>
    </location>
</feature>
<gene>
    <name evidence="5" type="ORF">JD844_020594</name>
</gene>
<feature type="compositionally biased region" description="Basic residues" evidence="3">
    <location>
        <begin position="137"/>
        <end position="146"/>
    </location>
</feature>
<protein>
    <recommendedName>
        <fullName evidence="4">PDZ domain-containing protein</fullName>
    </recommendedName>
</protein>
<feature type="compositionally biased region" description="Basic residues" evidence="3">
    <location>
        <begin position="158"/>
        <end position="169"/>
    </location>
</feature>
<dbReference type="PANTHER" id="PTHR23348:SF41">
    <property type="entry name" value="NEUROBLAST DIFFERENTIATION-ASSOCIATED PROTEIN AHNAK"/>
    <property type="match status" value="1"/>
</dbReference>
<feature type="compositionally biased region" description="Basic and acidic residues" evidence="3">
    <location>
        <begin position="2117"/>
        <end position="2126"/>
    </location>
</feature>
<dbReference type="Proteomes" id="UP000826234">
    <property type="component" value="Unassembled WGS sequence"/>
</dbReference>
<feature type="region of interest" description="Disordered" evidence="3">
    <location>
        <begin position="338"/>
        <end position="357"/>
    </location>
</feature>
<comment type="subcellular location">
    <subcellularLocation>
        <location evidence="1">Nucleus</location>
    </subcellularLocation>
</comment>
<dbReference type="InterPro" id="IPR052082">
    <property type="entry name" value="Myelin_sheath_structural"/>
</dbReference>
<feature type="compositionally biased region" description="Basic and acidic residues" evidence="3">
    <location>
        <begin position="3422"/>
        <end position="3432"/>
    </location>
</feature>
<evidence type="ECO:0000256" key="3">
    <source>
        <dbReference type="SAM" id="MobiDB-lite"/>
    </source>
</evidence>
<dbReference type="Gene3D" id="2.30.42.10">
    <property type="match status" value="1"/>
</dbReference>
<dbReference type="EMBL" id="JAIPUX010003289">
    <property type="protein sequence ID" value="KAH0620322.1"/>
    <property type="molecule type" value="Genomic_DNA"/>
</dbReference>
<feature type="region of interest" description="Disordered" evidence="3">
    <location>
        <begin position="1907"/>
        <end position="1927"/>
    </location>
</feature>
<evidence type="ECO:0000256" key="1">
    <source>
        <dbReference type="ARBA" id="ARBA00004123"/>
    </source>
</evidence>
<feature type="compositionally biased region" description="Polar residues" evidence="3">
    <location>
        <begin position="3177"/>
        <end position="3195"/>
    </location>
</feature>
<organism evidence="5 6">
    <name type="scientific">Phrynosoma platyrhinos</name>
    <name type="common">Desert horned lizard</name>
    <dbReference type="NCBI Taxonomy" id="52577"/>
    <lineage>
        <taxon>Eukaryota</taxon>
        <taxon>Metazoa</taxon>
        <taxon>Chordata</taxon>
        <taxon>Craniata</taxon>
        <taxon>Vertebrata</taxon>
        <taxon>Euteleostomi</taxon>
        <taxon>Lepidosauria</taxon>
        <taxon>Squamata</taxon>
        <taxon>Bifurcata</taxon>
        <taxon>Unidentata</taxon>
        <taxon>Episquamata</taxon>
        <taxon>Toxicofera</taxon>
        <taxon>Iguania</taxon>
        <taxon>Phrynosomatidae</taxon>
        <taxon>Phrynosomatinae</taxon>
        <taxon>Phrynosoma</taxon>
    </lineage>
</organism>
<feature type="region of interest" description="Disordered" evidence="3">
    <location>
        <begin position="2202"/>
        <end position="2223"/>
    </location>
</feature>
<sequence length="3591" mass="391154">MSDSQESMEVTLQTEVESGASGFSVAGGGSEGIFVKQVLKESPASKLFSLKEGDQLLSATIFFDNIKYEDALKILQYSEPYKVQFNLKRKLIGKEDLETMHSATQSKKEKLSQGKEALEISEKTTSEDKANLIVKQRVGRPKRTKKDRLSWPKFQSMKGKKILGHRRSRSTSDAYEHTIPDVSPTSTDTESQFQQEELHTKVKKGSQKKLKFPSIGFKMHRSKQETEDTTKYEVKPLTEFENDTTGEIPELITVEDSTTWNKGRGKEEKEKHKKRMIETKPELPYHTKTYPEVELTIKKPRDKKMKSEKIIPQPETGIITSQIMSAIQINDMNEKEAKLTSQLPKARKKKHKGSKEKIQMEIEGGKEKEKPEIKEQITEKIKEDSNVITTAPDMRVTISQATLALKDAYPQVNQPSDQVTLDGTVDGKFKMPKLHMPKFGAALPKGKAAVEGEITSPSMEVEVPKPELKAEVTLPSVGVEGDIKLPKTEIEAPSLEMEVGEKGKFKMPDVKVPSVKMPKVKTPQVGISLPKVETDVSLPKAKVEIPEAEVSIKVPEAEGSIEGGRMKVHMPKFKIPSMGFSKPGVKGPEVDTELSLPEVDATLRSADLSITKSKLKTGDLQSDINLSAPDMKLPSGQASLELKAPDVQLEAPSAQVALDEAETKVEGVESKFKMPKFHMPKFGVSLPKGKAAAEGEITVPSMDVQVPMPKLKAEVTLPAIEVEGDFNLPKAEIEAPSLDVEMGEKGKFKMPDVKMPSVKMPKVKTPEVGVSLPKVETDVTPPKGKVEMPEAEVSGKVPNAETSIEGGGMKVHMPKFKMPSMGFSKPDIKGPKVDVDFSLPEVDATLPSADISITKPELKTGDFQADISLSPPDVKLPSGQASLELEAPDLQVEAPSVQVALDRAEIKVGGVDSKFKMPKFHMPKFGVSLPKGKAAAEGEITLPSMDVEVPKPELKAEVTLPSIGVEGDIRLPKAKIEVPSLEVEVEEKGKFKMPDVKMPSVKMPKVKTPQVAVSLPNLPEVDATLPSADLSITKPELKTGDLQADISLAVPDVKLPSGQVSLELKAPDLQVEAPSAQVALDGADIKAEGADSKFKMPQFHMPKFEVSLPKGIATAEGEISLPSMDVEVPKPELKAKVTLPSARVEGDIKLTKAEIEAPSLEVEVGEEEKFKMPDVKLPRVKMPKVKTPQVGVSLPKVETYITPPKDKVKIPETEVSIKGPKEEGSVKGGGMKVHMPKFKMPSMGFSKPDVKDPKVDVDLSLAEVDATLPSADFNVTKPELKIGDLQADVSLAAPDVKIPSGQASLELKAPHLEVEAPSAQVALDGANIKVEGVDSKFKMPEVHMPKFGVSLPRGKAAVEGEITLPSMDVEVPKPELKAEVTMPSVEFEGDIELPSAEIEAPSLEVEVGEKKKFKMPDVKMPSVKIMGFSKPDVKGPKVDVDLGLAEVDATLLSADLSITKPELKTTDVQADVSLAAPDVKLPSGQASLELKAPELQVEALSAQVALDGAEIKVQGVDSKFKMPKFHMPKFGVSLPKGKAAVEGEITLPSMDVEVPKPELKAEVTLPPVRVEGDIELPSVEIEAPSLEVEVGEKEKFKMPDSKMPSVKMPKVKTPQISVSLPKVETDVTLSKAKVEIPEAEVSIKVPEAEGSVEVGEMKIHMPKFMMPSMGFSKPDVKGPQVDMDLSLPEVVSTLPSADVSVTKPELITGDLQADVSLAAPKVKLPSGQASLELKTPDLQVEAPSVQVALDRAEIKAEGVDSKFKMPKFHMPKFGVSLPKGKATTEGEITLPSMDVEVPKPELKAEVTLPSVGVEGDDKLPKAEISDDSALNLTEYSSSSAKPSRKKSSIFKMPKFNISTFGKSSSYKTDTVTEETLNKPELSTSPPVIDGNVLSGTEVISPSLEFQFQSSDGGAHPSSQDSVPETSMDIPESQGHIGGVNISLPRFHLPNLGISKVEITPSKIDEGENLAEDDVILTKYHMISTESEVEFGDDVVMQVSSVKIPQMPRDDIRTSEIDGHPSVRESEVNIERSDLDSKGTKSETIEKDTVEKESKFKMPKFKLPSFSWSPKKEATVSADMSTNLEESSITISTHDTEPELTLSVEETEEQTVQQEAHMSVDKDSEKSKIRRPQFSMPKISLSKMKGHKAEASIPEMETDVTISMSEEEGEFSLQIPEKEITGGDVRKGIQMPKVKLTSLELSKPEIKAPKTDREASLTKSDAQLPALDIGLSEQELKRGDHSDDISKLTAEIKVPVFEGPEVKVEGTSTEIFVDRREIKSEAVDGKIKRSKFQMPKFGISFSKGKIPEAGSLPSESTDVPQLKTTTDIADIAVEAPICEAEYDDSGAEKTVLEGNIKYSQIPSADLKTAVDVKIPSGGFSVAQPETGTPYSDATETKLEKEMKTVSLDAEEKEGNFKMPKFKLPSFNWSPKKEATIKTNIKDSQEEPKLTIDTDAELKAVLSQDQDSHMDQDADSSTKKSQVKRPHFTMPKISLPRAKLPKSQDKVETDITAERDGASVQIPDIESSFTTRKEEETEISIKMPKGISKSEIKTSQIDAVITLPKTDIEVSTMDSSSEVKSSKTGLEGEIVVDTASVITEGKEGKISLPKLQMPKFGIAECPDSGIPSTEMEGEVPQQHVRKETDSQSEEAPTLEVKADASDAKVSAGTIKMPQTSRDETKASDTSVASPDEKDAKSQGELEAKSGEVQIEESQGWFKMPKFRMPSFGRSSSKGKKSDAEVEGSTGKAAIAEVGVEIAAPEVVTQSHHVDIDSCVGKDILEAKVIFPQEEDSGIAVQKEKKSDVGLLDEDSLLQLSGKAEHKITAAGTKSYADIVKHGAEVESLQTHEPTATVAVSQTSVPKVDIHITLPKCDIDRQHKTKLMAEASPMKITIDRTEGEMDTASAEGEVVVQSPDTIAKTEKTESQIKSPKTSIQEKESTFKMPRFGVPSFGWSTTKSTGSVADVMIDQKEPDVVPSEVKMDTSIIEEDFEIIDFPTEGFEKDVLTEDKVKVEGRDALSKTKTSKFKMPKFGHLRSKPKVSEVLVDQTKMEIEVSPVKTEDAILGIQECSAEMKIPKTDFTEESMATAEKQSEGSELSFHIHKLKMPKFISSTAEEQILPSEGTAVKKSADIMGALQPELRTTFLEEKSEGEDNIQKSKVRITTLSEPTIQRTHMESKFPSTKSSSAEATTHTQRPTEFSCGFPTEIIQTTDGKIQKSVAKITTLMEPDIQRTQLEIKLPPEDSFISSTPLHIQGQYTDGKEIKKVSKSEFSYGDEESFSTQIVRESEIPPSDIKTAAYGFSLLKVKIQESHVTVDTPVKLSSTEYMNETFEGKDHQPTGESSGQATQKSLTELKLSDNGQDSEFTAGISSATTLTKVKAFTVEVQSSNEFAESHHGEQSEGMSDSAIEVTEETKVSGTEAEPTDQKEKSDSKRSSGRFKFWFPSIGFSSSADDAASDSKPEVEKSFPETHPDDLPTSDSDSAQQTEKTGWFRFPKLGFSSPTKKSKETDKEEEQDPTGKKPQDDESPTEKSETFFDAQETLPPKETITEKEGEETSEAISCEPIVSSSARTELILLEKEKAASQSIPEEASK</sequence>
<feature type="compositionally biased region" description="Low complexity" evidence="3">
    <location>
        <begin position="2104"/>
        <end position="2114"/>
    </location>
</feature>
<feature type="compositionally biased region" description="Basic and acidic residues" evidence="3">
    <location>
        <begin position="2500"/>
        <end position="2515"/>
    </location>
</feature>